<dbReference type="EMBL" id="FP929125">
    <property type="protein sequence ID" value="CBX94712.1"/>
    <property type="molecule type" value="Genomic_DNA"/>
</dbReference>
<organism evidence="2">
    <name type="scientific">Leptosphaeria maculans (strain JN3 / isolate v23.1.3 / race Av1-4-5-6-7-8)</name>
    <name type="common">Blackleg fungus</name>
    <name type="synonym">Phoma lingam</name>
    <dbReference type="NCBI Taxonomy" id="985895"/>
    <lineage>
        <taxon>Eukaryota</taxon>
        <taxon>Fungi</taxon>
        <taxon>Dikarya</taxon>
        <taxon>Ascomycota</taxon>
        <taxon>Pezizomycotina</taxon>
        <taxon>Dothideomycetes</taxon>
        <taxon>Pleosporomycetidae</taxon>
        <taxon>Pleosporales</taxon>
        <taxon>Pleosporineae</taxon>
        <taxon>Leptosphaeriaceae</taxon>
        <taxon>Plenodomus</taxon>
        <taxon>Plenodomus lingam/Leptosphaeria maculans species complex</taxon>
    </lineage>
</organism>
<dbReference type="HOGENOM" id="CLU_2654942_0_0_1"/>
<evidence type="ECO:0000313" key="2">
    <source>
        <dbReference type="Proteomes" id="UP000002668"/>
    </source>
</evidence>
<proteinExistence type="predicted"/>
<gene>
    <name evidence="1" type="ORF">LEMA_uP117150.1</name>
</gene>
<dbReference type="InParanoid" id="E4ZU02"/>
<dbReference type="AlphaFoldDB" id="E4ZU02"/>
<sequence length="76" mass="9011">MLSLKKKPLPSYLQSQKITKTRTRRQRKKLINLSQRRLMLTFSHNRKLAVPKLLLYSHPSHSSSLVKPQEHRSNSY</sequence>
<name>E4ZU02_LEPMJ</name>
<reference evidence="2" key="1">
    <citation type="journal article" date="2011" name="Nat. Commun.">
        <title>Effector diversification within compartments of the Leptosphaeria maculans genome affected by Repeat-Induced Point mutations.</title>
        <authorList>
            <person name="Rouxel T."/>
            <person name="Grandaubert J."/>
            <person name="Hane J.K."/>
            <person name="Hoede C."/>
            <person name="van de Wouw A.P."/>
            <person name="Couloux A."/>
            <person name="Dominguez V."/>
            <person name="Anthouard V."/>
            <person name="Bally P."/>
            <person name="Bourras S."/>
            <person name="Cozijnsen A.J."/>
            <person name="Ciuffetti L.M."/>
            <person name="Degrave A."/>
            <person name="Dilmaghani A."/>
            <person name="Duret L."/>
            <person name="Fudal I."/>
            <person name="Goodwin S.B."/>
            <person name="Gout L."/>
            <person name="Glaser N."/>
            <person name="Linglin J."/>
            <person name="Kema G.H.J."/>
            <person name="Lapalu N."/>
            <person name="Lawrence C.B."/>
            <person name="May K."/>
            <person name="Meyer M."/>
            <person name="Ollivier B."/>
            <person name="Poulain J."/>
            <person name="Schoch C.L."/>
            <person name="Simon A."/>
            <person name="Spatafora J.W."/>
            <person name="Stachowiak A."/>
            <person name="Turgeon B.G."/>
            <person name="Tyler B.M."/>
            <person name="Vincent D."/>
            <person name="Weissenbach J."/>
            <person name="Amselem J."/>
            <person name="Quesneville H."/>
            <person name="Oliver R.P."/>
            <person name="Wincker P."/>
            <person name="Balesdent M.-H."/>
            <person name="Howlett B.J."/>
        </authorList>
    </citation>
    <scope>NUCLEOTIDE SEQUENCE [LARGE SCALE GENOMIC DNA]</scope>
    <source>
        <strain evidence="2">JN3 / isolate v23.1.3 / race Av1-4-5-6-7-8</strain>
    </source>
</reference>
<dbReference type="Proteomes" id="UP000002668">
    <property type="component" value="Genome"/>
</dbReference>
<accession>E4ZU02</accession>
<evidence type="ECO:0000313" key="1">
    <source>
        <dbReference type="EMBL" id="CBX94712.1"/>
    </source>
</evidence>
<dbReference type="VEuPathDB" id="FungiDB:LEMA_uP117150.1"/>
<keyword evidence="2" id="KW-1185">Reference proteome</keyword>
<protein>
    <submittedName>
        <fullName evidence="1">Predicted protein</fullName>
    </submittedName>
</protein>